<dbReference type="InParanoid" id="A0A077ZXF6"/>
<name>A0A077ZXF6_STYLE</name>
<organism evidence="2 3">
    <name type="scientific">Stylonychia lemnae</name>
    <name type="common">Ciliate</name>
    <dbReference type="NCBI Taxonomy" id="5949"/>
    <lineage>
        <taxon>Eukaryota</taxon>
        <taxon>Sar</taxon>
        <taxon>Alveolata</taxon>
        <taxon>Ciliophora</taxon>
        <taxon>Intramacronucleata</taxon>
        <taxon>Spirotrichea</taxon>
        <taxon>Stichotrichia</taxon>
        <taxon>Sporadotrichida</taxon>
        <taxon>Oxytrichidae</taxon>
        <taxon>Stylonychinae</taxon>
        <taxon>Stylonychia</taxon>
    </lineage>
</organism>
<evidence type="ECO:0000256" key="1">
    <source>
        <dbReference type="SAM" id="MobiDB-lite"/>
    </source>
</evidence>
<sequence length="322" mass="37441">MDIQSQYNQRNQFQHGLVSQYGLYNQQSRPINNEENKKLREDLSYLKNLAQGMKKIKEALILFLNRDQKKTLETQKQKKRQLQQLESSRQKEYSISEEDSIEDLEQPSVQLINQGLMGRLNFRTPQQQYKSNMLIATLPITKQISDTPQSHNKLQIHRMLPPKPSNISQQSIKNKSYQSKKSNLKPTPSTADSKFSGNKMTDSLFKNFRSKLNFNFNQDIAHQGLKYSLDKQIKTLVKQIQHKRETSVNQHILGTSLSTGIDTYYNKSNISISNHQINPKILINQEPSNDDSHQRNITNPKRMRFRKSKVQSMGLLPRDAIL</sequence>
<keyword evidence="3" id="KW-1185">Reference proteome</keyword>
<feature type="compositionally biased region" description="Polar residues" evidence="1">
    <location>
        <begin position="165"/>
        <end position="198"/>
    </location>
</feature>
<feature type="region of interest" description="Disordered" evidence="1">
    <location>
        <begin position="159"/>
        <end position="198"/>
    </location>
</feature>
<dbReference type="EMBL" id="CCKQ01002141">
    <property type="protein sequence ID" value="CDW73231.1"/>
    <property type="molecule type" value="Genomic_DNA"/>
</dbReference>
<reference evidence="2 3" key="1">
    <citation type="submission" date="2014-06" db="EMBL/GenBank/DDBJ databases">
        <authorList>
            <person name="Swart Estienne"/>
        </authorList>
    </citation>
    <scope>NUCLEOTIDE SEQUENCE [LARGE SCALE GENOMIC DNA]</scope>
    <source>
        <strain evidence="2 3">130c</strain>
    </source>
</reference>
<evidence type="ECO:0000313" key="3">
    <source>
        <dbReference type="Proteomes" id="UP000039865"/>
    </source>
</evidence>
<protein>
    <submittedName>
        <fullName evidence="2">Uncharacterized protein</fullName>
    </submittedName>
</protein>
<dbReference type="AlphaFoldDB" id="A0A077ZXF6"/>
<evidence type="ECO:0000313" key="2">
    <source>
        <dbReference type="EMBL" id="CDW73231.1"/>
    </source>
</evidence>
<proteinExistence type="predicted"/>
<dbReference type="Proteomes" id="UP000039865">
    <property type="component" value="Unassembled WGS sequence"/>
</dbReference>
<accession>A0A077ZXF6</accession>
<gene>
    <name evidence="2" type="primary">Contig18222.g19360</name>
    <name evidence="2" type="ORF">STYLEM_2207</name>
</gene>